<dbReference type="GO" id="GO:0008270">
    <property type="term" value="F:zinc ion binding"/>
    <property type="evidence" value="ECO:0007669"/>
    <property type="project" value="UniProtKB-KW"/>
</dbReference>
<keyword evidence="1" id="KW-0479">Metal-binding</keyword>
<dbReference type="Proteomes" id="UP000289738">
    <property type="component" value="Chromosome A10"/>
</dbReference>
<protein>
    <recommendedName>
        <fullName evidence="5">Zinc finger PMZ-type domain-containing protein</fullName>
    </recommendedName>
</protein>
<evidence type="ECO:0000256" key="1">
    <source>
        <dbReference type="ARBA" id="ARBA00022723"/>
    </source>
</evidence>
<evidence type="ECO:0000256" key="4">
    <source>
        <dbReference type="SAM" id="MobiDB-lite"/>
    </source>
</evidence>
<dbReference type="AlphaFoldDB" id="A0A445B9D3"/>
<feature type="region of interest" description="Disordered" evidence="4">
    <location>
        <begin position="214"/>
        <end position="236"/>
    </location>
</feature>
<proteinExistence type="predicted"/>
<evidence type="ECO:0000259" key="5">
    <source>
        <dbReference type="SMART" id="SM00575"/>
    </source>
</evidence>
<feature type="compositionally biased region" description="Acidic residues" evidence="4">
    <location>
        <begin position="216"/>
        <end position="232"/>
    </location>
</feature>
<keyword evidence="7" id="KW-1185">Reference proteome</keyword>
<accession>A0A445B9D3</accession>
<reference evidence="6 7" key="1">
    <citation type="submission" date="2019-01" db="EMBL/GenBank/DDBJ databases">
        <title>Sequencing of cultivated peanut Arachis hypogaea provides insights into genome evolution and oil improvement.</title>
        <authorList>
            <person name="Chen X."/>
        </authorList>
    </citation>
    <scope>NUCLEOTIDE SEQUENCE [LARGE SCALE GENOMIC DNA]</scope>
    <source>
        <strain evidence="7">cv. Fuhuasheng</strain>
        <tissue evidence="6">Leaves</tissue>
    </source>
</reference>
<dbReference type="STRING" id="3818.A0A445B9D3"/>
<comment type="caution">
    <text evidence="6">The sequence shown here is derived from an EMBL/GenBank/DDBJ whole genome shotgun (WGS) entry which is preliminary data.</text>
</comment>
<name>A0A445B9D3_ARAHY</name>
<dbReference type="Pfam" id="PF04434">
    <property type="entry name" value="SWIM"/>
    <property type="match status" value="1"/>
</dbReference>
<sequence>MGMPCHANHTRNGYPISMRAAAKWREELTPGISEMGVRLSSEAMSPVSHTKCEGVTFMCDDPLWIMISPQSCLQQLKNMILMNTGLIGKKEISTLIYRMPIAVADSFTYQKMHIKSDQHVSMMFSYHRSIGSIYSMELYVKLQDVGGSSSSSNNVEEMRNSGAGEGIPFLDIGRGRSPSFNAFVAPAQNTEILDRRPFPNVHVAYPEGMADGLADSSEEDEIENDSGEEADVVPETQPVQGDRVIPSVVEPSMLQGSELISAEDPTTSPEMMAWIRGLEPPKWLQHRDEGRRYGHMTTNLSECINSVMKGTRNLPFLQKAILANREGITQMLVISHDRATSIFTVDEIAGVGSQSRFRVYLQQRRYDCGYFQALHYPCAHALAACAHARLDWQSYVDDVYRVENVFRVYQMEFPPLPDEEVWPPHEGQLLRPNPHLRRSMDGRPVSTRIQNEMDNVEPGPGRRCGICRQPGHTRRHCPHVTGT</sequence>
<evidence type="ECO:0000313" key="7">
    <source>
        <dbReference type="Proteomes" id="UP000289738"/>
    </source>
</evidence>
<keyword evidence="3" id="KW-0862">Zinc</keyword>
<organism evidence="6 7">
    <name type="scientific">Arachis hypogaea</name>
    <name type="common">Peanut</name>
    <dbReference type="NCBI Taxonomy" id="3818"/>
    <lineage>
        <taxon>Eukaryota</taxon>
        <taxon>Viridiplantae</taxon>
        <taxon>Streptophyta</taxon>
        <taxon>Embryophyta</taxon>
        <taxon>Tracheophyta</taxon>
        <taxon>Spermatophyta</taxon>
        <taxon>Magnoliopsida</taxon>
        <taxon>eudicotyledons</taxon>
        <taxon>Gunneridae</taxon>
        <taxon>Pentapetalae</taxon>
        <taxon>rosids</taxon>
        <taxon>fabids</taxon>
        <taxon>Fabales</taxon>
        <taxon>Fabaceae</taxon>
        <taxon>Papilionoideae</taxon>
        <taxon>50 kb inversion clade</taxon>
        <taxon>dalbergioids sensu lato</taxon>
        <taxon>Dalbergieae</taxon>
        <taxon>Pterocarpus clade</taxon>
        <taxon>Arachis</taxon>
    </lineage>
</organism>
<evidence type="ECO:0000256" key="2">
    <source>
        <dbReference type="ARBA" id="ARBA00022771"/>
    </source>
</evidence>
<evidence type="ECO:0000256" key="3">
    <source>
        <dbReference type="ARBA" id="ARBA00022833"/>
    </source>
</evidence>
<dbReference type="EMBL" id="SDMP01000010">
    <property type="protein sequence ID" value="RYR35256.1"/>
    <property type="molecule type" value="Genomic_DNA"/>
</dbReference>
<dbReference type="SMART" id="SM00575">
    <property type="entry name" value="ZnF_PMZ"/>
    <property type="match status" value="1"/>
</dbReference>
<gene>
    <name evidence="6" type="ORF">Ahy_A10g050403</name>
</gene>
<dbReference type="InterPro" id="IPR006564">
    <property type="entry name" value="Znf_PMZ"/>
</dbReference>
<keyword evidence="2" id="KW-0863">Zinc-finger</keyword>
<evidence type="ECO:0000313" key="6">
    <source>
        <dbReference type="EMBL" id="RYR35256.1"/>
    </source>
</evidence>
<dbReference type="InterPro" id="IPR007527">
    <property type="entry name" value="Znf_SWIM"/>
</dbReference>
<feature type="domain" description="Zinc finger PMZ-type" evidence="5">
    <location>
        <begin position="364"/>
        <end position="391"/>
    </location>
</feature>